<protein>
    <submittedName>
        <fullName evidence="2">Uncharacterized protein</fullName>
    </submittedName>
</protein>
<dbReference type="AlphaFoldDB" id="A0AA40FM41"/>
<organism evidence="2 3">
    <name type="scientific">Melipona bicolor</name>
    <dbReference type="NCBI Taxonomy" id="60889"/>
    <lineage>
        <taxon>Eukaryota</taxon>
        <taxon>Metazoa</taxon>
        <taxon>Ecdysozoa</taxon>
        <taxon>Arthropoda</taxon>
        <taxon>Hexapoda</taxon>
        <taxon>Insecta</taxon>
        <taxon>Pterygota</taxon>
        <taxon>Neoptera</taxon>
        <taxon>Endopterygota</taxon>
        <taxon>Hymenoptera</taxon>
        <taxon>Apocrita</taxon>
        <taxon>Aculeata</taxon>
        <taxon>Apoidea</taxon>
        <taxon>Anthophila</taxon>
        <taxon>Apidae</taxon>
        <taxon>Melipona</taxon>
    </lineage>
</organism>
<evidence type="ECO:0000313" key="3">
    <source>
        <dbReference type="Proteomes" id="UP001177670"/>
    </source>
</evidence>
<dbReference type="EMBL" id="JAHYIQ010000026">
    <property type="protein sequence ID" value="KAK1121425.1"/>
    <property type="molecule type" value="Genomic_DNA"/>
</dbReference>
<sequence>MTTTTTTMTATTTTISSRSNSTKREGESQYAFRTRCSRYCLVSIVGHREAVAFVEEKNTVWISRGCLRAGLLSLMIPRLVNAFPTLPLLLITVRELSNGSLLTETTFVCR</sequence>
<proteinExistence type="predicted"/>
<reference evidence="2" key="1">
    <citation type="submission" date="2021-10" db="EMBL/GenBank/DDBJ databases">
        <title>Melipona bicolor Genome sequencing and assembly.</title>
        <authorList>
            <person name="Araujo N.S."/>
            <person name="Arias M.C."/>
        </authorList>
    </citation>
    <scope>NUCLEOTIDE SEQUENCE</scope>
    <source>
        <strain evidence="2">USP_2M_L1-L4_2017</strain>
        <tissue evidence="2">Whole body</tissue>
    </source>
</reference>
<keyword evidence="3" id="KW-1185">Reference proteome</keyword>
<feature type="region of interest" description="Disordered" evidence="1">
    <location>
        <begin position="1"/>
        <end position="27"/>
    </location>
</feature>
<evidence type="ECO:0000256" key="1">
    <source>
        <dbReference type="SAM" id="MobiDB-lite"/>
    </source>
</evidence>
<dbReference type="Proteomes" id="UP001177670">
    <property type="component" value="Unassembled WGS sequence"/>
</dbReference>
<accession>A0AA40FM41</accession>
<evidence type="ECO:0000313" key="2">
    <source>
        <dbReference type="EMBL" id="KAK1121425.1"/>
    </source>
</evidence>
<comment type="caution">
    <text evidence="2">The sequence shown here is derived from an EMBL/GenBank/DDBJ whole genome shotgun (WGS) entry which is preliminary data.</text>
</comment>
<name>A0AA40FM41_9HYME</name>
<gene>
    <name evidence="2" type="ORF">K0M31_010227</name>
</gene>
<feature type="compositionally biased region" description="Low complexity" evidence="1">
    <location>
        <begin position="1"/>
        <end position="14"/>
    </location>
</feature>